<comment type="catalytic activity">
    <reaction evidence="9">
        <text>a (2E,4Z)-dienoyl-CoA + NADPH + H(+) = a 4,5-saturated-(3E)-enoyl-CoA + NADP(+)</text>
        <dbReference type="Rhea" id="RHEA:61892"/>
        <dbReference type="ChEBI" id="CHEBI:15378"/>
        <dbReference type="ChEBI" id="CHEBI:57783"/>
        <dbReference type="ChEBI" id="CHEBI:58349"/>
        <dbReference type="ChEBI" id="CHEBI:85099"/>
        <dbReference type="ChEBI" id="CHEBI:85493"/>
        <dbReference type="EC" id="1.3.1.124"/>
    </reaction>
</comment>
<dbReference type="GO" id="GO:0005777">
    <property type="term" value="C:peroxisome"/>
    <property type="evidence" value="ECO:0007669"/>
    <property type="project" value="TreeGrafter"/>
</dbReference>
<dbReference type="InterPro" id="IPR045017">
    <property type="entry name" value="DECR2-like"/>
</dbReference>
<dbReference type="InterPro" id="IPR036291">
    <property type="entry name" value="NAD(P)-bd_dom_sf"/>
</dbReference>
<comment type="caution">
    <text evidence="11">The sequence shown here is derived from an EMBL/GenBank/DDBJ whole genome shotgun (WGS) entry which is preliminary data.</text>
</comment>
<name>A0AAD9R2S0_ACRCE</name>
<comment type="catalytic activity">
    <reaction evidence="8">
        <text>a (2E,4E)-dienoyl-CoA + NADPH + H(+) = a 4,5-saturated-(3E)-enoyl-CoA + NADP(+)</text>
        <dbReference type="Rhea" id="RHEA:45912"/>
        <dbReference type="ChEBI" id="CHEBI:15378"/>
        <dbReference type="ChEBI" id="CHEBI:57783"/>
        <dbReference type="ChEBI" id="CHEBI:58349"/>
        <dbReference type="ChEBI" id="CHEBI:85101"/>
        <dbReference type="ChEBI" id="CHEBI:85493"/>
        <dbReference type="EC" id="1.3.1.124"/>
    </reaction>
</comment>
<comment type="catalytic activity">
    <reaction evidence="10">
        <text>(2E,4Z,7Z,10Z,13Z,16Z,19Z)-docosaheptaenoyl-CoA + NADPH + H(+) = (3E,7Z,10Z,13Z,16Z,19Z)-docosahexaenoyl-CoA + NADP(+)</text>
        <dbReference type="Rhea" id="RHEA:44920"/>
        <dbReference type="ChEBI" id="CHEBI:15378"/>
        <dbReference type="ChEBI" id="CHEBI:57783"/>
        <dbReference type="ChEBI" id="CHEBI:58349"/>
        <dbReference type="ChEBI" id="CHEBI:77559"/>
        <dbReference type="ChEBI" id="CHEBI:84791"/>
    </reaction>
</comment>
<evidence type="ECO:0000256" key="2">
    <source>
        <dbReference type="ARBA" id="ARBA00023002"/>
    </source>
</evidence>
<dbReference type="GO" id="GO:0008670">
    <property type="term" value="F:2,4-dienoyl-CoA reductase (NADPH) activity"/>
    <property type="evidence" value="ECO:0007669"/>
    <property type="project" value="InterPro"/>
</dbReference>
<dbReference type="Proteomes" id="UP001249851">
    <property type="component" value="Unassembled WGS sequence"/>
</dbReference>
<evidence type="ECO:0000313" key="11">
    <source>
        <dbReference type="EMBL" id="KAK2571735.1"/>
    </source>
</evidence>
<evidence type="ECO:0000256" key="9">
    <source>
        <dbReference type="ARBA" id="ARBA00048340"/>
    </source>
</evidence>
<keyword evidence="2" id="KW-0560">Oxidoreductase</keyword>
<dbReference type="PANTHER" id="PTHR43296:SF2">
    <property type="entry name" value="PEROXISOMAL 2,4-DIENOYL-COA REDUCTASE [(3E)-ENOYL-COA-PRODUCING]"/>
    <property type="match status" value="1"/>
</dbReference>
<gene>
    <name evidence="11" type="ORF">P5673_003125</name>
</gene>
<dbReference type="GO" id="GO:0009062">
    <property type="term" value="P:fatty acid catabolic process"/>
    <property type="evidence" value="ECO:0007669"/>
    <property type="project" value="InterPro"/>
</dbReference>
<dbReference type="InterPro" id="IPR002347">
    <property type="entry name" value="SDR_fam"/>
</dbReference>
<dbReference type="PANTHER" id="PTHR43296">
    <property type="entry name" value="PEROXISOMAL 2,4-DIENOYL-COA REDUCTASE"/>
    <property type="match status" value="1"/>
</dbReference>
<dbReference type="PRINTS" id="PR00081">
    <property type="entry name" value="GDHRDH"/>
</dbReference>
<evidence type="ECO:0000256" key="6">
    <source>
        <dbReference type="ARBA" id="ARBA00026221"/>
    </source>
</evidence>
<dbReference type="Pfam" id="PF13561">
    <property type="entry name" value="adh_short_C2"/>
    <property type="match status" value="1"/>
</dbReference>
<reference evidence="11" key="2">
    <citation type="journal article" date="2023" name="Science">
        <title>Genomic signatures of disease resistance in endangered staghorn corals.</title>
        <authorList>
            <person name="Vollmer S.V."/>
            <person name="Selwyn J.D."/>
            <person name="Despard B.A."/>
            <person name="Roesel C.L."/>
        </authorList>
    </citation>
    <scope>NUCLEOTIDE SEQUENCE</scope>
    <source>
        <strain evidence="11">K2</strain>
    </source>
</reference>
<evidence type="ECO:0000313" key="12">
    <source>
        <dbReference type="Proteomes" id="UP001249851"/>
    </source>
</evidence>
<dbReference type="SUPFAM" id="SSF51735">
    <property type="entry name" value="NAD(P)-binding Rossmann-fold domains"/>
    <property type="match status" value="1"/>
</dbReference>
<evidence type="ECO:0000256" key="5">
    <source>
        <dbReference type="ARBA" id="ARBA00026117"/>
    </source>
</evidence>
<dbReference type="EMBL" id="JARQWQ010000005">
    <property type="protein sequence ID" value="KAK2571735.1"/>
    <property type="molecule type" value="Genomic_DNA"/>
</dbReference>
<accession>A0AAD9R2S0</accession>
<dbReference type="EC" id="1.3.1.124" evidence="5"/>
<evidence type="ECO:0000256" key="3">
    <source>
        <dbReference type="ARBA" id="ARBA00025787"/>
    </source>
</evidence>
<dbReference type="CDD" id="cd05369">
    <property type="entry name" value="TER_DECR_SDR_a"/>
    <property type="match status" value="1"/>
</dbReference>
<keyword evidence="1" id="KW-0521">NADP</keyword>
<reference evidence="11" key="1">
    <citation type="journal article" date="2023" name="G3 (Bethesda)">
        <title>Whole genome assembly and annotation of the endangered Caribbean coral Acropora cervicornis.</title>
        <authorList>
            <person name="Selwyn J.D."/>
            <person name="Vollmer S.V."/>
        </authorList>
    </citation>
    <scope>NUCLEOTIDE SEQUENCE</scope>
    <source>
        <strain evidence="11">K2</strain>
    </source>
</reference>
<dbReference type="AlphaFoldDB" id="A0AAD9R2S0"/>
<keyword evidence="12" id="KW-1185">Reference proteome</keyword>
<dbReference type="Gene3D" id="3.40.50.720">
    <property type="entry name" value="NAD(P)-binding Rossmann-like Domain"/>
    <property type="match status" value="1"/>
</dbReference>
<organism evidence="11 12">
    <name type="scientific">Acropora cervicornis</name>
    <name type="common">Staghorn coral</name>
    <dbReference type="NCBI Taxonomy" id="6130"/>
    <lineage>
        <taxon>Eukaryota</taxon>
        <taxon>Metazoa</taxon>
        <taxon>Cnidaria</taxon>
        <taxon>Anthozoa</taxon>
        <taxon>Hexacorallia</taxon>
        <taxon>Scleractinia</taxon>
        <taxon>Astrocoeniina</taxon>
        <taxon>Acroporidae</taxon>
        <taxon>Acropora</taxon>
    </lineage>
</organism>
<sequence length="288" mass="31144">MEDISAALERDLACLDEYDYFFRPDLLSGKVAFITGGGSGIGFTIAEVFMRHQCSTIIVGRKFERLSKAAKKLEILTGQRCVPLKMDVRKVKEVETALDKALEHFSQIDVLVNGAAGNFLCPASKLSYNGIKTVIDIDTLGTFNLSKAVFNKCFKNNGGGSIINITATLHYNGCPYQCHAGCAKAAIEAMMRHLAVEWGPHGVRVNCVAPGPVADTEGLYRLGKNLNPNFAKKFPLQRLGTRREIADATVFLASGASALITANTLVVDGGSWMAGFPPLTEMKAHSKL</sequence>
<protein>
    <recommendedName>
        <fullName evidence="6">Peroxisomal 2,4-dienoyl-CoA reductase [(3E)-enoyl-CoA-producing]</fullName>
        <ecNumber evidence="5">1.3.1.124</ecNumber>
    </recommendedName>
    <alternativeName>
        <fullName evidence="7">2,4-dienoyl-CoA reductase 2</fullName>
    </alternativeName>
</protein>
<evidence type="ECO:0000256" key="4">
    <source>
        <dbReference type="ARBA" id="ARBA00025939"/>
    </source>
</evidence>
<dbReference type="FunFam" id="3.40.50.720:FF:000084">
    <property type="entry name" value="Short-chain dehydrogenase reductase"/>
    <property type="match status" value="1"/>
</dbReference>
<proteinExistence type="inferred from homology"/>
<comment type="similarity">
    <text evidence="3">Belongs to the short-chain dehydrogenases/reductases (SDR) family. 2,4-dienoyl-CoA reductase subfamily.</text>
</comment>
<evidence type="ECO:0000256" key="10">
    <source>
        <dbReference type="ARBA" id="ARBA00048631"/>
    </source>
</evidence>
<comment type="subunit">
    <text evidence="4">Monomer, dimer and oligomer.</text>
</comment>
<evidence type="ECO:0000256" key="7">
    <source>
        <dbReference type="ARBA" id="ARBA00030890"/>
    </source>
</evidence>
<evidence type="ECO:0000256" key="8">
    <source>
        <dbReference type="ARBA" id="ARBA00048009"/>
    </source>
</evidence>
<evidence type="ECO:0000256" key="1">
    <source>
        <dbReference type="ARBA" id="ARBA00022857"/>
    </source>
</evidence>